<gene>
    <name evidence="1" type="ORF">TCIL3000_0_19900</name>
</gene>
<dbReference type="AlphaFoldDB" id="F9WIJ5"/>
<evidence type="ECO:0000313" key="1">
    <source>
        <dbReference type="EMBL" id="CCD17143.1"/>
    </source>
</evidence>
<sequence>MKASTPPPSHQLRECRCLLLIRSCYVCVCLEPPFLKYLPPTLSRPNRVPWTTAGPKLIISHTVLPQDEYGCLMYVFLKGCSYRGRQRIRGRAGWKIGRGTCSDGKDRCFLTCLLQPTLTVICGLFLFNLFLEEKKRISEHNFRIILFFCLKKARVYITVPCYGDIMLGMVSCTYCACNGFHL</sequence>
<keyword evidence="2" id="KW-1185">Reference proteome</keyword>
<proteinExistence type="predicted"/>
<evidence type="ECO:0000313" key="2">
    <source>
        <dbReference type="Proteomes" id="UP000000702"/>
    </source>
</evidence>
<dbReference type="Proteomes" id="UP000000702">
    <property type="component" value="Unassembled WGS sequence"/>
</dbReference>
<reference evidence="1 2" key="2">
    <citation type="journal article" date="2012" name="Proc. Natl. Acad. Sci. U.S.A.">
        <title>Antigenic diversity is generated by distinct evolutionary mechanisms in African trypanosome species.</title>
        <authorList>
            <person name="Jackson A.P."/>
            <person name="Berry A."/>
            <person name="Aslett M."/>
            <person name="Allison H.C."/>
            <person name="Burton P."/>
            <person name="Vavrova-Anderson J."/>
            <person name="Brown R."/>
            <person name="Browne H."/>
            <person name="Corton N."/>
            <person name="Hauser H."/>
            <person name="Gamble J."/>
            <person name="Gilderthorp R."/>
            <person name="Marcello L."/>
            <person name="McQuillan J."/>
            <person name="Otto T.D."/>
            <person name="Quail M.A."/>
            <person name="Sanders M.J."/>
            <person name="van Tonder A."/>
            <person name="Ginger M.L."/>
            <person name="Field M.C."/>
            <person name="Barry J.D."/>
            <person name="Hertz-Fowler C."/>
            <person name="Berriman M."/>
        </authorList>
    </citation>
    <scope>NUCLEOTIDE SEQUENCE [LARGE SCALE GENOMIC DNA]</scope>
    <source>
        <strain evidence="1 2">IL3000</strain>
    </source>
</reference>
<dbReference type="VEuPathDB" id="TriTrypDB:TcIL3000_0_19900"/>
<organism evidence="1 2">
    <name type="scientific">Trypanosoma congolense (strain IL3000)</name>
    <dbReference type="NCBI Taxonomy" id="1068625"/>
    <lineage>
        <taxon>Eukaryota</taxon>
        <taxon>Discoba</taxon>
        <taxon>Euglenozoa</taxon>
        <taxon>Kinetoplastea</taxon>
        <taxon>Metakinetoplastina</taxon>
        <taxon>Trypanosomatida</taxon>
        <taxon>Trypanosomatidae</taxon>
        <taxon>Trypanosoma</taxon>
        <taxon>Nannomonas</taxon>
    </lineage>
</organism>
<comment type="caution">
    <text evidence="1">The sequence shown here is derived from an EMBL/GenBank/DDBJ whole genome shotgun (WGS) entry which is preliminary data.</text>
</comment>
<dbReference type="EMBL" id="CAEQ01002606">
    <property type="protein sequence ID" value="CCD17143.1"/>
    <property type="molecule type" value="Genomic_DNA"/>
</dbReference>
<reference evidence="2" key="1">
    <citation type="submission" date="2011-07" db="EMBL/GenBank/DDBJ databases">
        <title>Divergent evolution of antigenic variation in African trypanosomes.</title>
        <authorList>
            <person name="Jackson A.P."/>
            <person name="Berry A."/>
            <person name="Allison H.C."/>
            <person name="Burton P."/>
            <person name="Anderson J."/>
            <person name="Aslett M."/>
            <person name="Brown R."/>
            <person name="Corton N."/>
            <person name="Harris D."/>
            <person name="Hauser H."/>
            <person name="Gamble J."/>
            <person name="Gilderthorp R."/>
            <person name="McQuillan J."/>
            <person name="Quail M.A."/>
            <person name="Sanders M."/>
            <person name="Van Tonder A."/>
            <person name="Ginger M.L."/>
            <person name="Donelson J.E."/>
            <person name="Field M.C."/>
            <person name="Barry J.D."/>
            <person name="Berriman M."/>
            <person name="Hertz-Fowler C."/>
        </authorList>
    </citation>
    <scope>NUCLEOTIDE SEQUENCE [LARGE SCALE GENOMIC DNA]</scope>
    <source>
        <strain evidence="2">IL3000</strain>
    </source>
</reference>
<protein>
    <submittedName>
        <fullName evidence="1">WGS project CAEQ00000000 data, annotated contig 803</fullName>
    </submittedName>
</protein>
<name>F9WIJ5_TRYCI</name>
<accession>F9WIJ5</accession>